<accession>A0A4Q1CFR1</accession>
<keyword evidence="2" id="KW-0645">Protease</keyword>
<dbReference type="InterPro" id="IPR013784">
    <property type="entry name" value="Carb-bd-like_fold"/>
</dbReference>
<reference evidence="2 3" key="1">
    <citation type="submission" date="2019-01" db="EMBL/GenBank/DDBJ databases">
        <title>Lacibacter sp. strain TTM-7.</title>
        <authorList>
            <person name="Chen W.-M."/>
        </authorList>
    </citation>
    <scope>NUCLEOTIDE SEQUENCE [LARGE SCALE GENOMIC DNA]</scope>
    <source>
        <strain evidence="2 3">TTM-7</strain>
    </source>
</reference>
<organism evidence="2 3">
    <name type="scientific">Lacibacter luteus</name>
    <dbReference type="NCBI Taxonomy" id="2508719"/>
    <lineage>
        <taxon>Bacteria</taxon>
        <taxon>Pseudomonadati</taxon>
        <taxon>Bacteroidota</taxon>
        <taxon>Chitinophagia</taxon>
        <taxon>Chitinophagales</taxon>
        <taxon>Chitinophagaceae</taxon>
        <taxon>Lacibacter</taxon>
    </lineage>
</organism>
<proteinExistence type="predicted"/>
<name>A0A4Q1CFR1_9BACT</name>
<comment type="caution">
    <text evidence="2">The sequence shown here is derived from an EMBL/GenBank/DDBJ whole genome shotgun (WGS) entry which is preliminary data.</text>
</comment>
<dbReference type="GO" id="GO:0030246">
    <property type="term" value="F:carbohydrate binding"/>
    <property type="evidence" value="ECO:0007669"/>
    <property type="project" value="InterPro"/>
</dbReference>
<evidence type="ECO:0000313" key="3">
    <source>
        <dbReference type="Proteomes" id="UP000290204"/>
    </source>
</evidence>
<dbReference type="OrthoDB" id="676304at2"/>
<keyword evidence="3" id="KW-1185">Reference proteome</keyword>
<dbReference type="EMBL" id="SDHW01000005">
    <property type="protein sequence ID" value="RXK58866.1"/>
    <property type="molecule type" value="Genomic_DNA"/>
</dbReference>
<dbReference type="GO" id="GO:0004180">
    <property type="term" value="F:carboxypeptidase activity"/>
    <property type="evidence" value="ECO:0007669"/>
    <property type="project" value="UniProtKB-KW"/>
</dbReference>
<feature type="transmembrane region" description="Helical" evidence="1">
    <location>
        <begin position="6"/>
        <end position="23"/>
    </location>
</feature>
<keyword evidence="1" id="KW-0812">Transmembrane</keyword>
<dbReference type="AlphaFoldDB" id="A0A4Q1CFR1"/>
<keyword evidence="2" id="KW-0378">Hydrolase</keyword>
<dbReference type="SUPFAM" id="SSF49452">
    <property type="entry name" value="Starch-binding domain-like"/>
    <property type="match status" value="1"/>
</dbReference>
<protein>
    <submittedName>
        <fullName evidence="2">Carboxypeptidase regulatory-like domain-containing protein</fullName>
    </submittedName>
</protein>
<keyword evidence="2" id="KW-0121">Carboxypeptidase</keyword>
<gene>
    <name evidence="2" type="ORF">ESA94_15875</name>
</gene>
<dbReference type="Proteomes" id="UP000290204">
    <property type="component" value="Unassembled WGS sequence"/>
</dbReference>
<evidence type="ECO:0000256" key="1">
    <source>
        <dbReference type="SAM" id="Phobius"/>
    </source>
</evidence>
<keyword evidence="1" id="KW-0472">Membrane</keyword>
<evidence type="ECO:0000313" key="2">
    <source>
        <dbReference type="EMBL" id="RXK58866.1"/>
    </source>
</evidence>
<keyword evidence="1" id="KW-1133">Transmembrane helix</keyword>
<dbReference type="RefSeq" id="WP_129131922.1">
    <property type="nucleotide sequence ID" value="NZ_SDHW01000005.1"/>
</dbReference>
<sequence length="106" mass="11847">MKAKYLYVFGLLIAAFFLSAFVVQNNGTIKGIVIPPENALRAYAVMGTDTVKSNITDGYFEVSKLKAGNYQLWIEALEPYQHKLITNVIVREGEFTDLGEIQLSVK</sequence>